<dbReference type="Pfam" id="PF24693">
    <property type="entry name" value="DUF7660"/>
    <property type="match status" value="1"/>
</dbReference>
<reference evidence="2" key="2">
    <citation type="submission" date="2020-09" db="EMBL/GenBank/DDBJ databases">
        <authorList>
            <person name="Sun Q."/>
            <person name="Ohkuma M."/>
        </authorList>
    </citation>
    <scope>NUCLEOTIDE SEQUENCE</scope>
    <source>
        <strain evidence="2">JCM 4346</strain>
    </source>
</reference>
<name>A0A918F943_9ACTN</name>
<dbReference type="AlphaFoldDB" id="A0A918F943"/>
<protein>
    <recommendedName>
        <fullName evidence="1">DUF7660 domain-containing protein</fullName>
    </recommendedName>
</protein>
<comment type="caution">
    <text evidence="2">The sequence shown here is derived from an EMBL/GenBank/DDBJ whole genome shotgun (WGS) entry which is preliminary data.</text>
</comment>
<organism evidence="2 3">
    <name type="scientific">Streptomyces aurantiogriseus</name>
    <dbReference type="NCBI Taxonomy" id="66870"/>
    <lineage>
        <taxon>Bacteria</taxon>
        <taxon>Bacillati</taxon>
        <taxon>Actinomycetota</taxon>
        <taxon>Actinomycetes</taxon>
        <taxon>Kitasatosporales</taxon>
        <taxon>Streptomycetaceae</taxon>
        <taxon>Streptomyces</taxon>
    </lineage>
</organism>
<reference evidence="2" key="1">
    <citation type="journal article" date="2014" name="Int. J. Syst. Evol. Microbiol.">
        <title>Complete genome sequence of Corynebacterium casei LMG S-19264T (=DSM 44701T), isolated from a smear-ripened cheese.</title>
        <authorList>
            <consortium name="US DOE Joint Genome Institute (JGI-PGF)"/>
            <person name="Walter F."/>
            <person name="Albersmeier A."/>
            <person name="Kalinowski J."/>
            <person name="Ruckert C."/>
        </authorList>
    </citation>
    <scope>NUCLEOTIDE SEQUENCE</scope>
    <source>
        <strain evidence="2">JCM 4346</strain>
    </source>
</reference>
<dbReference type="InterPro" id="IPR056077">
    <property type="entry name" value="DUF7660"/>
</dbReference>
<dbReference type="RefSeq" id="WP_229911032.1">
    <property type="nucleotide sequence ID" value="NZ_BMSX01000007.1"/>
</dbReference>
<accession>A0A918F943</accession>
<gene>
    <name evidence="2" type="ORF">GCM10010251_36870</name>
</gene>
<evidence type="ECO:0000259" key="1">
    <source>
        <dbReference type="Pfam" id="PF24693"/>
    </source>
</evidence>
<dbReference type="Proteomes" id="UP000658320">
    <property type="component" value="Unassembled WGS sequence"/>
</dbReference>
<dbReference type="EMBL" id="BMSX01000007">
    <property type="protein sequence ID" value="GGR17326.1"/>
    <property type="molecule type" value="Genomic_DNA"/>
</dbReference>
<proteinExistence type="predicted"/>
<evidence type="ECO:0000313" key="2">
    <source>
        <dbReference type="EMBL" id="GGR17326.1"/>
    </source>
</evidence>
<evidence type="ECO:0000313" key="3">
    <source>
        <dbReference type="Proteomes" id="UP000658320"/>
    </source>
</evidence>
<feature type="domain" description="DUF7660" evidence="1">
    <location>
        <begin position="132"/>
        <end position="204"/>
    </location>
</feature>
<sequence length="204" mass="23129">MDSELPGDFGPHNAISELIRWNAPLSKLIGAATRNDGSEGPSVRLERSAVVDVLQRCVSGDLRLEDLPEWARVALQLDHVEIAEADVDLLTEFLHRVSSPELFGAVTTDVCTAWIRRLEPPVSLPDETRVETREDFVRFLEEMLIDLQHNPEEWENPTLKSFLDAWAAWVGALPRWYAKRGEEMPDQPDWKLLAAMVSAARIYE</sequence>
<keyword evidence="3" id="KW-1185">Reference proteome</keyword>